<sequence length="629" mass="66876">MSGKARQFPSYIIDFTVVSSGKLIASSKRRIRWKFGFSNAEALEQGLTGIDCRGEEHEVTFIWSIASGKRLILADGQEVHFSVNRESNFQFSWTMRGNHVIQLTAHAMAPAPSNGTPGHPNASIRQYDLKIDGQSVFQMPKVYQLGVAGALNNRKPGHRSNYRTYNLTTGRYEGPDEPRNVDEEEAALQSAIAASLAESKRHLESTSYGTTAASSARSPVVSNTNNTNKTVVANTNEAPAPPALPTVSAGAEDLLDLLAEPSVPAAAGPSLLAPVAQADQFQQYHQYSNDPFGITAPPPAAPIQTQQQPDTAAPAQYSNDPFSDSSNPAPPAPSAVDSILSVYGTAAISSSDDNPFGPQQQQPTVDPFAAAPQENQQYMPQLQTNFAMPVPPAEAAPVVAGQPPSSTDLTFTAPLEAQTQQQQEQQQQDSNVDLISQGLESLVNLTDLKSPGTAAVAASGNTYNPFDLSMNASSTNAAFTSDPNAPQPSLGEIQKIKSSGASNAQKEPIMKSPPGVVVTANTSLVLHAGQQQGNYGGYANYGAPPPIQQRGFGVGAMSQQQPAMYGGQQQQMSSPMMSSPSYGPTMTQPQQQVPPMNMNGGGGMYAGQPPPVMQQQQQQQFAYPPQQQY</sequence>
<dbReference type="AlphaFoldDB" id="A0A7S2LRG0"/>
<name>A0A7S2LRG0_9STRA</name>
<feature type="compositionally biased region" description="Low complexity" evidence="1">
    <location>
        <begin position="302"/>
        <end position="327"/>
    </location>
</feature>
<dbReference type="EMBL" id="HBGY01032581">
    <property type="protein sequence ID" value="CAD9612280.1"/>
    <property type="molecule type" value="Transcribed_RNA"/>
</dbReference>
<feature type="compositionally biased region" description="Low complexity" evidence="1">
    <location>
        <begin position="613"/>
        <end position="629"/>
    </location>
</feature>
<organism evidence="2">
    <name type="scientific">Leptocylindrus danicus</name>
    <dbReference type="NCBI Taxonomy" id="163516"/>
    <lineage>
        <taxon>Eukaryota</taxon>
        <taxon>Sar</taxon>
        <taxon>Stramenopiles</taxon>
        <taxon>Ochrophyta</taxon>
        <taxon>Bacillariophyta</taxon>
        <taxon>Coscinodiscophyceae</taxon>
        <taxon>Chaetocerotophycidae</taxon>
        <taxon>Leptocylindrales</taxon>
        <taxon>Leptocylindraceae</taxon>
        <taxon>Leptocylindrus</taxon>
    </lineage>
</organism>
<gene>
    <name evidence="2" type="ORF">LDAN0321_LOCUS20384</name>
</gene>
<feature type="region of interest" description="Disordered" evidence="1">
    <location>
        <begin position="570"/>
        <end position="629"/>
    </location>
</feature>
<evidence type="ECO:0000313" key="2">
    <source>
        <dbReference type="EMBL" id="CAD9612280.1"/>
    </source>
</evidence>
<proteinExistence type="predicted"/>
<feature type="region of interest" description="Disordered" evidence="1">
    <location>
        <begin position="159"/>
        <end position="180"/>
    </location>
</feature>
<protein>
    <submittedName>
        <fullName evidence="2">Uncharacterized protein</fullName>
    </submittedName>
</protein>
<feature type="region of interest" description="Disordered" evidence="1">
    <location>
        <begin position="288"/>
        <end position="336"/>
    </location>
</feature>
<accession>A0A7S2LRG0</accession>
<evidence type="ECO:0000256" key="1">
    <source>
        <dbReference type="SAM" id="MobiDB-lite"/>
    </source>
</evidence>
<feature type="compositionally biased region" description="Low complexity" evidence="1">
    <location>
        <begin position="570"/>
        <end position="598"/>
    </location>
</feature>
<reference evidence="2" key="1">
    <citation type="submission" date="2021-01" db="EMBL/GenBank/DDBJ databases">
        <authorList>
            <person name="Corre E."/>
            <person name="Pelletier E."/>
            <person name="Niang G."/>
            <person name="Scheremetjew M."/>
            <person name="Finn R."/>
            <person name="Kale V."/>
            <person name="Holt S."/>
            <person name="Cochrane G."/>
            <person name="Meng A."/>
            <person name="Brown T."/>
            <person name="Cohen L."/>
        </authorList>
    </citation>
    <scope>NUCLEOTIDE SEQUENCE</scope>
    <source>
        <strain evidence="2">B650</strain>
    </source>
</reference>
<feature type="region of interest" description="Disordered" evidence="1">
    <location>
        <begin position="207"/>
        <end position="227"/>
    </location>
</feature>